<dbReference type="Proteomes" id="UP001372338">
    <property type="component" value="Unassembled WGS sequence"/>
</dbReference>
<organism evidence="1 2">
    <name type="scientific">Crotalaria pallida</name>
    <name type="common">Smooth rattlebox</name>
    <name type="synonym">Crotalaria striata</name>
    <dbReference type="NCBI Taxonomy" id="3830"/>
    <lineage>
        <taxon>Eukaryota</taxon>
        <taxon>Viridiplantae</taxon>
        <taxon>Streptophyta</taxon>
        <taxon>Embryophyta</taxon>
        <taxon>Tracheophyta</taxon>
        <taxon>Spermatophyta</taxon>
        <taxon>Magnoliopsida</taxon>
        <taxon>eudicotyledons</taxon>
        <taxon>Gunneridae</taxon>
        <taxon>Pentapetalae</taxon>
        <taxon>rosids</taxon>
        <taxon>fabids</taxon>
        <taxon>Fabales</taxon>
        <taxon>Fabaceae</taxon>
        <taxon>Papilionoideae</taxon>
        <taxon>50 kb inversion clade</taxon>
        <taxon>genistoids sensu lato</taxon>
        <taxon>core genistoids</taxon>
        <taxon>Crotalarieae</taxon>
        <taxon>Crotalaria</taxon>
    </lineage>
</organism>
<accession>A0AAN9FIU5</accession>
<name>A0AAN9FIU5_CROPI</name>
<evidence type="ECO:0000313" key="1">
    <source>
        <dbReference type="EMBL" id="KAK7277287.1"/>
    </source>
</evidence>
<proteinExistence type="predicted"/>
<dbReference type="AlphaFoldDB" id="A0AAN9FIU5"/>
<protein>
    <submittedName>
        <fullName evidence="1">Uncharacterized protein</fullName>
    </submittedName>
</protein>
<reference evidence="1 2" key="1">
    <citation type="submission" date="2024-01" db="EMBL/GenBank/DDBJ databases">
        <title>The genomes of 5 underutilized Papilionoideae crops provide insights into root nodulation and disease resistanc.</title>
        <authorList>
            <person name="Yuan L."/>
        </authorList>
    </citation>
    <scope>NUCLEOTIDE SEQUENCE [LARGE SCALE GENOMIC DNA]</scope>
    <source>
        <strain evidence="1">ZHUSHIDOU_FW_LH</strain>
        <tissue evidence="1">Leaf</tissue>
    </source>
</reference>
<comment type="caution">
    <text evidence="1">The sequence shown here is derived from an EMBL/GenBank/DDBJ whole genome shotgun (WGS) entry which is preliminary data.</text>
</comment>
<evidence type="ECO:0000313" key="2">
    <source>
        <dbReference type="Proteomes" id="UP001372338"/>
    </source>
</evidence>
<keyword evidence="2" id="KW-1185">Reference proteome</keyword>
<gene>
    <name evidence="1" type="ORF">RIF29_18438</name>
</gene>
<sequence length="75" mass="8647">MEMNLYRTYRRRSSSTSSLWLPRRRRVIVCHLFVQSTSGVIPLKSQHNTAQQAPEASRTHTCLGNLQFNSTKSPQ</sequence>
<dbReference type="EMBL" id="JAYWIO010000003">
    <property type="protein sequence ID" value="KAK7277287.1"/>
    <property type="molecule type" value="Genomic_DNA"/>
</dbReference>